<dbReference type="AlphaFoldDB" id="A0A3G5FHJ3"/>
<dbReference type="InterPro" id="IPR050642">
    <property type="entry name" value="PDH_E1_Alpha_Subunit"/>
</dbReference>
<protein>
    <submittedName>
        <fullName evidence="5">Thiamine pyrophosphate-dependent dehydrogenase E1 component subunit alpha</fullName>
    </submittedName>
</protein>
<organism evidence="5 6">
    <name type="scientific">Tetragenococcus halophilus</name>
    <name type="common">Pediococcus halophilus</name>
    <dbReference type="NCBI Taxonomy" id="51669"/>
    <lineage>
        <taxon>Bacteria</taxon>
        <taxon>Bacillati</taxon>
        <taxon>Bacillota</taxon>
        <taxon>Bacilli</taxon>
        <taxon>Lactobacillales</taxon>
        <taxon>Enterococcaceae</taxon>
        <taxon>Tetragenococcus</taxon>
    </lineage>
</organism>
<dbReference type="GO" id="GO:0006086">
    <property type="term" value="P:pyruvate decarboxylation to acetyl-CoA"/>
    <property type="evidence" value="ECO:0007669"/>
    <property type="project" value="TreeGrafter"/>
</dbReference>
<proteinExistence type="predicted"/>
<sequence length="321" mass="35115">MKKLNKERAKWILQTMEDIRQFEAEAKRLFSAGEIPGFVHLYAGEEAIATGVCAHLTQDDSITSTHRGHGHCIAKGCDLKGMMAEILGRKTGLCKGKGGSMHIADIDKGMLGANGIVGGGFTLATGAGLRNQYLKTKDVAVCFFGDGASNEGSFHEGLNLASIWKLPVVFVNENNMFGEATPHSYASSSETIAERAASYNIPGETIDGKDVVTVYETAGKAIDRARKGEGPTLIECLTYRDHGHFEGDEQKYKALDGKEKELADRNSVEEFIDYVLEHKLLSKKEIENINKKSEKEVEEAVEFAKESSIPDPESLYEDVFA</sequence>
<dbReference type="GO" id="GO:0004739">
    <property type="term" value="F:pyruvate dehydrogenase (acetyl-transferring) activity"/>
    <property type="evidence" value="ECO:0007669"/>
    <property type="project" value="TreeGrafter"/>
</dbReference>
<evidence type="ECO:0000313" key="6">
    <source>
        <dbReference type="Proteomes" id="UP000280475"/>
    </source>
</evidence>
<dbReference type="EMBL" id="CP027768">
    <property type="protein sequence ID" value="AYW49806.1"/>
    <property type="molecule type" value="Genomic_DNA"/>
</dbReference>
<keyword evidence="3" id="KW-0786">Thiamine pyrophosphate</keyword>
<evidence type="ECO:0000256" key="3">
    <source>
        <dbReference type="ARBA" id="ARBA00023052"/>
    </source>
</evidence>
<keyword evidence="2" id="KW-0560">Oxidoreductase</keyword>
<evidence type="ECO:0000259" key="4">
    <source>
        <dbReference type="Pfam" id="PF00676"/>
    </source>
</evidence>
<dbReference type="CDD" id="cd02000">
    <property type="entry name" value="TPP_E1_PDC_ADC_BCADC"/>
    <property type="match status" value="1"/>
</dbReference>
<dbReference type="InterPro" id="IPR029061">
    <property type="entry name" value="THDP-binding"/>
</dbReference>
<accession>A0A3G5FHJ3</accession>
<dbReference type="Pfam" id="PF00676">
    <property type="entry name" value="E1_dh"/>
    <property type="match status" value="1"/>
</dbReference>
<evidence type="ECO:0000256" key="2">
    <source>
        <dbReference type="ARBA" id="ARBA00023002"/>
    </source>
</evidence>
<dbReference type="Proteomes" id="UP000280475">
    <property type="component" value="Chromosome"/>
</dbReference>
<evidence type="ECO:0000313" key="5">
    <source>
        <dbReference type="EMBL" id="AYW49806.1"/>
    </source>
</evidence>
<comment type="cofactor">
    <cofactor evidence="1">
        <name>thiamine diphosphate</name>
        <dbReference type="ChEBI" id="CHEBI:58937"/>
    </cofactor>
</comment>
<gene>
    <name evidence="5" type="ORF">C7H83_04580</name>
</gene>
<dbReference type="InterPro" id="IPR001017">
    <property type="entry name" value="DH_E1"/>
</dbReference>
<dbReference type="SUPFAM" id="SSF52518">
    <property type="entry name" value="Thiamin diphosphate-binding fold (THDP-binding)"/>
    <property type="match status" value="1"/>
</dbReference>
<dbReference type="PANTHER" id="PTHR11516:SF60">
    <property type="entry name" value="PYRUVATE DEHYDROGENASE E1 COMPONENT SUBUNIT ALPHA"/>
    <property type="match status" value="1"/>
</dbReference>
<reference evidence="5 6" key="1">
    <citation type="journal article" date="2012" name="Int. J. Syst. Evol. Microbiol.">
        <title>Characterization of Tetragenococcus strains from sugar thick juice reveals a novel species, Tetragenococcus osmophilus sp. nov., and divides Tetragenococcus halophilus into two subspecies, T. halophilus subsp. halophilus subsp. nov. and T. halophilus subsp. flandriensis subsp. nov.</title>
        <authorList>
            <person name="Juste A."/>
            <person name="Van Trappen S."/>
            <person name="Verreth C."/>
            <person name="Cleenwerck I."/>
            <person name="De Vos P."/>
            <person name="Lievens B."/>
            <person name="Willems K.A."/>
        </authorList>
    </citation>
    <scope>NUCLEOTIDE SEQUENCE [LARGE SCALE GENOMIC DNA]</scope>
    <source>
        <strain evidence="5 6">LMG 26042</strain>
    </source>
</reference>
<dbReference type="PANTHER" id="PTHR11516">
    <property type="entry name" value="PYRUVATE DEHYDROGENASE E1 COMPONENT, ALPHA SUBUNIT BACTERIAL AND ORGANELLAR"/>
    <property type="match status" value="1"/>
</dbReference>
<dbReference type="Gene3D" id="3.40.50.970">
    <property type="match status" value="1"/>
</dbReference>
<name>A0A3G5FHJ3_TETHA</name>
<feature type="domain" description="Dehydrogenase E1 component" evidence="4">
    <location>
        <begin position="15"/>
        <end position="313"/>
    </location>
</feature>
<evidence type="ECO:0000256" key="1">
    <source>
        <dbReference type="ARBA" id="ARBA00001964"/>
    </source>
</evidence>